<evidence type="ECO:0000313" key="1">
    <source>
        <dbReference type="EMBL" id="MSU91367.1"/>
    </source>
</evidence>
<organism evidence="1 2">
    <name type="scientific">Halovulum marinum</name>
    <dbReference type="NCBI Taxonomy" id="2662447"/>
    <lineage>
        <taxon>Bacteria</taxon>
        <taxon>Pseudomonadati</taxon>
        <taxon>Pseudomonadota</taxon>
        <taxon>Alphaproteobacteria</taxon>
        <taxon>Rhodobacterales</taxon>
        <taxon>Paracoccaceae</taxon>
        <taxon>Halovulum</taxon>
    </lineage>
</organism>
<sequence>MKQILSKANVVLPLPSARIAAIIGGAAAAGKADPGADARRLLPIGDAAVAARRREMSLSGFMARRNWRNERQPQPSGDP</sequence>
<evidence type="ECO:0000313" key="2">
    <source>
        <dbReference type="Proteomes" id="UP000474957"/>
    </source>
</evidence>
<dbReference type="RefSeq" id="WP_154448449.1">
    <property type="nucleotide sequence ID" value="NZ_WIND01000018.1"/>
</dbReference>
<proteinExistence type="predicted"/>
<reference evidence="1 2" key="1">
    <citation type="submission" date="2019-10" db="EMBL/GenBank/DDBJ databases">
        <title>Cognatihalovulum marinum gen. nov. sp. nov., a new member of the family Rhodobacteraceae isolated from deep seawater of the Northwest Indian Ocean.</title>
        <authorList>
            <person name="Ruan C."/>
            <person name="Wang J."/>
            <person name="Zheng X."/>
            <person name="Song L."/>
            <person name="Zhu Y."/>
            <person name="Huang Y."/>
            <person name="Lu Z."/>
            <person name="Du W."/>
            <person name="Huang L."/>
            <person name="Dai X."/>
        </authorList>
    </citation>
    <scope>NUCLEOTIDE SEQUENCE [LARGE SCALE GENOMIC DNA]</scope>
    <source>
        <strain evidence="1 2">2CG4</strain>
    </source>
</reference>
<gene>
    <name evidence="1" type="ORF">GE300_17440</name>
</gene>
<name>A0A6L5Z4I7_9RHOB</name>
<dbReference type="Proteomes" id="UP000474957">
    <property type="component" value="Unassembled WGS sequence"/>
</dbReference>
<protein>
    <submittedName>
        <fullName evidence="1">Uncharacterized protein</fullName>
    </submittedName>
</protein>
<dbReference type="AlphaFoldDB" id="A0A6L5Z4I7"/>
<keyword evidence="2" id="KW-1185">Reference proteome</keyword>
<dbReference type="EMBL" id="WIND01000018">
    <property type="protein sequence ID" value="MSU91367.1"/>
    <property type="molecule type" value="Genomic_DNA"/>
</dbReference>
<comment type="caution">
    <text evidence="1">The sequence shown here is derived from an EMBL/GenBank/DDBJ whole genome shotgun (WGS) entry which is preliminary data.</text>
</comment>
<accession>A0A6L5Z4I7</accession>